<gene>
    <name evidence="2" type="ORF">NDU88_006782</name>
</gene>
<reference evidence="2" key="1">
    <citation type="journal article" date="2022" name="bioRxiv">
        <title>Sequencing and chromosome-scale assembly of the giantPleurodeles waltlgenome.</title>
        <authorList>
            <person name="Brown T."/>
            <person name="Elewa A."/>
            <person name="Iarovenko S."/>
            <person name="Subramanian E."/>
            <person name="Araus A.J."/>
            <person name="Petzold A."/>
            <person name="Susuki M."/>
            <person name="Suzuki K.-i.T."/>
            <person name="Hayashi T."/>
            <person name="Toyoda A."/>
            <person name="Oliveira C."/>
            <person name="Osipova E."/>
            <person name="Leigh N.D."/>
            <person name="Simon A."/>
            <person name="Yun M.H."/>
        </authorList>
    </citation>
    <scope>NUCLEOTIDE SEQUENCE</scope>
    <source>
        <strain evidence="2">20211129_DDA</strain>
        <tissue evidence="2">Liver</tissue>
    </source>
</reference>
<feature type="region of interest" description="Disordered" evidence="1">
    <location>
        <begin position="1"/>
        <end position="41"/>
    </location>
</feature>
<dbReference type="Proteomes" id="UP001066276">
    <property type="component" value="Chromosome 1_1"/>
</dbReference>
<keyword evidence="3" id="KW-1185">Reference proteome</keyword>
<evidence type="ECO:0000313" key="2">
    <source>
        <dbReference type="EMBL" id="KAJ1219212.1"/>
    </source>
</evidence>
<dbReference type="Gene3D" id="3.30.250.20">
    <property type="entry name" value="L1 transposable element, C-terminal domain"/>
    <property type="match status" value="1"/>
</dbReference>
<organism evidence="2 3">
    <name type="scientific">Pleurodeles waltl</name>
    <name type="common">Iberian ribbed newt</name>
    <dbReference type="NCBI Taxonomy" id="8319"/>
    <lineage>
        <taxon>Eukaryota</taxon>
        <taxon>Metazoa</taxon>
        <taxon>Chordata</taxon>
        <taxon>Craniata</taxon>
        <taxon>Vertebrata</taxon>
        <taxon>Euteleostomi</taxon>
        <taxon>Amphibia</taxon>
        <taxon>Batrachia</taxon>
        <taxon>Caudata</taxon>
        <taxon>Salamandroidea</taxon>
        <taxon>Salamandridae</taxon>
        <taxon>Pleurodelinae</taxon>
        <taxon>Pleurodeles</taxon>
    </lineage>
</organism>
<accession>A0AAV7X2N1</accession>
<dbReference type="AlphaFoldDB" id="A0AAV7X2N1"/>
<proteinExistence type="predicted"/>
<protein>
    <submittedName>
        <fullName evidence="2">Uncharacterized protein</fullName>
    </submittedName>
</protein>
<evidence type="ECO:0000256" key="1">
    <source>
        <dbReference type="SAM" id="MobiDB-lite"/>
    </source>
</evidence>
<dbReference type="InterPro" id="IPR042566">
    <property type="entry name" value="L1_C"/>
</dbReference>
<evidence type="ECO:0000313" key="3">
    <source>
        <dbReference type="Proteomes" id="UP001066276"/>
    </source>
</evidence>
<dbReference type="EMBL" id="JANPWB010000001">
    <property type="protein sequence ID" value="KAJ1219212.1"/>
    <property type="molecule type" value="Genomic_DNA"/>
</dbReference>
<sequence length="122" mass="13850">MGKTDKNQAILQFDQRKSQTSAGERTVAGVSGGADMPSGEEPELRQILEAMQQSLTHIDRKRQLQDLRLEYRMLYQPRLRVMVDGKPLLSTEHKNLAQFMKRRMAKGRGCKTVDTLSQNGCD</sequence>
<comment type="caution">
    <text evidence="2">The sequence shown here is derived from an EMBL/GenBank/DDBJ whole genome shotgun (WGS) entry which is preliminary data.</text>
</comment>
<name>A0AAV7X2N1_PLEWA</name>